<evidence type="ECO:0000313" key="17">
    <source>
        <dbReference type="Proteomes" id="UP000219546"/>
    </source>
</evidence>
<sequence length="1160" mass="132873">MSLSVTFLLGRSGSGKTERMLEEIIADLKEQPLGPPILIIVPDQMTFQIEYELAKRLPANGMIRAQVYSFSRLAWRVLQETGGLTRLPIDSTGISMLIRKILNERKNELRLFQSQGDKIGFIEKLGELLTELKRYCVQPEELQQLHSELEQEIGRSTLSDKLNDLPLVLQAFQERIEGKYIDQEDSLRLLAEQMSFSSLLNGAKVYVDGFYSFTPQEYEVIASLMNGSVHIHFLLTLDRPYRNELPNELEIFRMSGETYATLYQIARDAGIHCEDEILENQYRAHVSLNHLEGELVSMPPVPFLEDAAITMAEAANRRAEVEGMAQSIHKLVREENYRFRDIAILVRNGSTYDELFDTIFKQYDIPYFKDQKRKMIHHPVIELIRSVLEVIQQNWRYEPIFRAVKTELLYPREADASIFRSDADLLENYCLAYGIKGKQWTSKERWKYRRYKGLEWTDLPQTDEEKRMETKINELRIIVSAPINRFANRLKRASNVKEQVEALYLFLEELEIPAKLEKWIHEAEEKGNLEQAREHDQVWDAVIRLLDQAVELLGDEELSLKQFSEIIESGFNALTYSIVPQSLDQVVIANMDQSRIHHGKAAFIIGLNDGVLPQKQSDDGIIADEERILMKNAGIPLAPSSEIRLLDEDFIAYKAFTTPMEKLFVSYPIADEEGKSLLASPWIKRLKELFPKTERLTWGLEPSESSEKQFALNPDVALSHLTSQLQLYKKGYPISDFWWDVYNVLMDIPSLKTTTEKVLASLFFENKAKDLSKKITKELYGNEIQASVSRMEKFNSCPFSHFISHGLRLEPRLIYKLDAPNIGELFHGALKLLADHLEASQRSWASLSKQDCEKLSKDVVEALAPKLQNQILLSSNRHHYIRHKLEQVIAKTSYALSKQAQASKFVPAGLELGFGKNGTLPPLTFSLDDGTKMELVGRIDRVDTATYNSGTYIRVVDYKSSKKELQLSDIYYGLSLQMMTYLDLAVTYSKDWLGTKADPAGVLYFHIHNPFLQTNVPLEEEQIESELLKQYKMLGLLLSDPDIVKLMDQSLESGTSSIVSAGLKKDGSFNAHSKIAAKEEFDVLRKYVRKTFKKAGNQMVAGRVDIAPYKLRNQTPCTFCSYKSICQFDSGLPENSYRHLQHAKSETAIDLIRREVEVNE</sequence>
<evidence type="ECO:0000256" key="5">
    <source>
        <dbReference type="ARBA" id="ARBA00022763"/>
    </source>
</evidence>
<dbReference type="GO" id="GO:0051539">
    <property type="term" value="F:4 iron, 4 sulfur cluster binding"/>
    <property type="evidence" value="ECO:0007669"/>
    <property type="project" value="UniProtKB-KW"/>
</dbReference>
<evidence type="ECO:0000256" key="9">
    <source>
        <dbReference type="ARBA" id="ARBA00022840"/>
    </source>
</evidence>
<dbReference type="PROSITE" id="PS51217">
    <property type="entry name" value="UVRD_HELICASE_CTER"/>
    <property type="match status" value="1"/>
</dbReference>
<keyword evidence="1 14" id="KW-0004">4Fe-4S</keyword>
<feature type="binding site" evidence="14">
    <location>
        <position position="1120"/>
    </location>
    <ligand>
        <name>[4Fe-4S] cluster</name>
        <dbReference type="ChEBI" id="CHEBI:49883"/>
    </ligand>
</feature>
<dbReference type="AlphaFoldDB" id="A0A285CSX5"/>
<evidence type="ECO:0000256" key="2">
    <source>
        <dbReference type="ARBA" id="ARBA00022722"/>
    </source>
</evidence>
<dbReference type="GO" id="GO:0004386">
    <property type="term" value="F:helicase activity"/>
    <property type="evidence" value="ECO:0007669"/>
    <property type="project" value="UniProtKB-KW"/>
</dbReference>
<dbReference type="EC" id="3.1.-.-" evidence="14"/>
<evidence type="ECO:0000256" key="12">
    <source>
        <dbReference type="ARBA" id="ARBA00023125"/>
    </source>
</evidence>
<dbReference type="NCBIfam" id="TIGR02773">
    <property type="entry name" value="addB_Gpos"/>
    <property type="match status" value="1"/>
</dbReference>
<dbReference type="GO" id="GO:0008409">
    <property type="term" value="F:5'-3' exonuclease activity"/>
    <property type="evidence" value="ECO:0007669"/>
    <property type="project" value="UniProtKB-UniRule"/>
</dbReference>
<evidence type="ECO:0000256" key="4">
    <source>
        <dbReference type="ARBA" id="ARBA00022741"/>
    </source>
</evidence>
<comment type="subunit">
    <text evidence="14">Heterodimer of AddA and AddB.</text>
</comment>
<keyword evidence="10 14" id="KW-0408">Iron</keyword>
<dbReference type="InterPro" id="IPR014140">
    <property type="entry name" value="DNA_helicase_suAddB"/>
</dbReference>
<keyword evidence="8 14" id="KW-0269">Exonuclease</keyword>
<dbReference type="Gene3D" id="3.90.320.10">
    <property type="match status" value="1"/>
</dbReference>
<dbReference type="Gene3D" id="3.40.50.300">
    <property type="entry name" value="P-loop containing nucleotide triphosphate hydrolases"/>
    <property type="match status" value="3"/>
</dbReference>
<dbReference type="Proteomes" id="UP000219546">
    <property type="component" value="Unassembled WGS sequence"/>
</dbReference>
<dbReference type="InterPro" id="IPR014017">
    <property type="entry name" value="DNA_helicase_UvrD-like_C"/>
</dbReference>
<dbReference type="GO" id="GO:0005524">
    <property type="term" value="F:ATP binding"/>
    <property type="evidence" value="ECO:0007669"/>
    <property type="project" value="UniProtKB-UniRule"/>
</dbReference>
<feature type="binding site" evidence="14">
    <location>
        <position position="1126"/>
    </location>
    <ligand>
        <name>[4Fe-4S] cluster</name>
        <dbReference type="ChEBI" id="CHEBI:49883"/>
    </ligand>
</feature>
<dbReference type="GO" id="GO:0046872">
    <property type="term" value="F:metal ion binding"/>
    <property type="evidence" value="ECO:0007669"/>
    <property type="project" value="UniProtKB-KW"/>
</dbReference>
<keyword evidence="6 14" id="KW-0378">Hydrolase</keyword>
<evidence type="ECO:0000313" key="16">
    <source>
        <dbReference type="EMBL" id="SNX70063.1"/>
    </source>
</evidence>
<evidence type="ECO:0000256" key="13">
    <source>
        <dbReference type="ARBA" id="ARBA00023204"/>
    </source>
</evidence>
<evidence type="ECO:0000256" key="1">
    <source>
        <dbReference type="ARBA" id="ARBA00022485"/>
    </source>
</evidence>
<feature type="domain" description="UvrD-like helicase C-terminal" evidence="15">
    <location>
        <begin position="278"/>
        <end position="584"/>
    </location>
</feature>
<evidence type="ECO:0000256" key="11">
    <source>
        <dbReference type="ARBA" id="ARBA00023014"/>
    </source>
</evidence>
<comment type="function">
    <text evidence="14">The heterodimer acts as both an ATP-dependent DNA helicase and an ATP-dependent, dual-direction single-stranded exonuclease. Recognizes the chi site generating a DNA molecule suitable for the initiation of homologous recombination. The AddB subunit has 5' -&gt; 3' nuclease activity but not helicase activity.</text>
</comment>
<dbReference type="InterPro" id="IPR011604">
    <property type="entry name" value="PDDEXK-like_dom_sf"/>
</dbReference>
<keyword evidence="4 14" id="KW-0547">Nucleotide-binding</keyword>
<dbReference type="PANTHER" id="PTHR30591:SF1">
    <property type="entry name" value="RECBCD ENZYME SUBUNIT RECC"/>
    <property type="match status" value="1"/>
</dbReference>
<dbReference type="InterPro" id="IPR027417">
    <property type="entry name" value="P-loop_NTPase"/>
</dbReference>
<dbReference type="GO" id="GO:0000724">
    <property type="term" value="P:double-strand break repair via homologous recombination"/>
    <property type="evidence" value="ECO:0007669"/>
    <property type="project" value="UniProtKB-UniRule"/>
</dbReference>
<gene>
    <name evidence="14" type="primary">addB</name>
    <name evidence="16" type="ORF">SAMN05877753_103446</name>
</gene>
<proteinExistence type="inferred from homology"/>
<dbReference type="Gene3D" id="6.10.140.1030">
    <property type="match status" value="1"/>
</dbReference>
<keyword evidence="5 14" id="KW-0227">DNA damage</keyword>
<feature type="binding site" evidence="14">
    <location>
        <position position="797"/>
    </location>
    <ligand>
        <name>[4Fe-4S] cluster</name>
        <dbReference type="ChEBI" id="CHEBI:49883"/>
    </ligand>
</feature>
<evidence type="ECO:0000256" key="8">
    <source>
        <dbReference type="ARBA" id="ARBA00022839"/>
    </source>
</evidence>
<evidence type="ECO:0000256" key="10">
    <source>
        <dbReference type="ARBA" id="ARBA00023004"/>
    </source>
</evidence>
<dbReference type="HAMAP" id="MF_01452">
    <property type="entry name" value="AddB_type1"/>
    <property type="match status" value="1"/>
</dbReference>
<dbReference type="Pfam" id="PF12705">
    <property type="entry name" value="PDDEXK_1"/>
    <property type="match status" value="1"/>
</dbReference>
<keyword evidence="12 14" id="KW-0238">DNA-binding</keyword>
<reference evidence="16 17" key="1">
    <citation type="submission" date="2017-08" db="EMBL/GenBank/DDBJ databases">
        <authorList>
            <person name="de Groot N.N."/>
        </authorList>
    </citation>
    <scope>NUCLEOTIDE SEQUENCE [LARGE SCALE GENOMIC DNA]</scope>
    <source>
        <strain evidence="16 17">JC228</strain>
    </source>
</reference>
<dbReference type="GO" id="GO:0003690">
    <property type="term" value="F:double-stranded DNA binding"/>
    <property type="evidence" value="ECO:0007669"/>
    <property type="project" value="UniProtKB-UniRule"/>
</dbReference>
<feature type="binding site" evidence="14">
    <location>
        <position position="1117"/>
    </location>
    <ligand>
        <name>[4Fe-4S] cluster</name>
        <dbReference type="ChEBI" id="CHEBI:49883"/>
    </ligand>
</feature>
<keyword evidence="11 14" id="KW-0411">Iron-sulfur</keyword>
<comment type="cofactor">
    <cofactor evidence="14">
        <name>Mg(2+)</name>
        <dbReference type="ChEBI" id="CHEBI:18420"/>
    </cofactor>
</comment>
<keyword evidence="13 14" id="KW-0234">DNA repair</keyword>
<keyword evidence="17" id="KW-1185">Reference proteome</keyword>
<keyword evidence="2 14" id="KW-0540">Nuclease</keyword>
<keyword evidence="3 14" id="KW-0479">Metal-binding</keyword>
<evidence type="ECO:0000256" key="6">
    <source>
        <dbReference type="ARBA" id="ARBA00022801"/>
    </source>
</evidence>
<evidence type="ECO:0000256" key="3">
    <source>
        <dbReference type="ARBA" id="ARBA00022723"/>
    </source>
</evidence>
<protein>
    <recommendedName>
        <fullName evidence="14">ATP-dependent helicase/deoxyribonuclease subunit B</fullName>
        <ecNumber evidence="14">3.1.-.-</ecNumber>
    </recommendedName>
    <alternativeName>
        <fullName evidence="14">ATP-dependent helicase/nuclease subunit AddB</fullName>
    </alternativeName>
</protein>
<dbReference type="RefSeq" id="WP_245855735.1">
    <property type="nucleotide sequence ID" value="NZ_JBEPMQ010000002.1"/>
</dbReference>
<name>A0A285CSX5_9BACI</name>
<evidence type="ECO:0000256" key="14">
    <source>
        <dbReference type="HAMAP-Rule" id="MF_01452"/>
    </source>
</evidence>
<comment type="cofactor">
    <cofactor evidence="14">
        <name>[4Fe-4S] cluster</name>
        <dbReference type="ChEBI" id="CHEBI:49883"/>
    </cofactor>
    <text evidence="14">Binds 1 [4Fe-4S] cluster.</text>
</comment>
<dbReference type="PANTHER" id="PTHR30591">
    <property type="entry name" value="RECBCD ENZYME SUBUNIT RECC"/>
    <property type="match status" value="1"/>
</dbReference>
<dbReference type="EMBL" id="OAOP01000003">
    <property type="protein sequence ID" value="SNX70063.1"/>
    <property type="molecule type" value="Genomic_DNA"/>
</dbReference>
<comment type="similarity">
    <text evidence="14">Belongs to the helicase family. AddB/RexB type 1 subfamily.</text>
</comment>
<dbReference type="InterPro" id="IPR049035">
    <property type="entry name" value="ADDB_N"/>
</dbReference>
<keyword evidence="9 14" id="KW-0067">ATP-binding</keyword>
<dbReference type="SUPFAM" id="SSF52540">
    <property type="entry name" value="P-loop containing nucleoside triphosphate hydrolases"/>
    <property type="match status" value="1"/>
</dbReference>
<comment type="miscellaneous">
    <text evidence="14">Despite having conserved helicase domains, this subunit does not have helicase activity.</text>
</comment>
<keyword evidence="7 14" id="KW-0347">Helicase</keyword>
<dbReference type="InterPro" id="IPR038726">
    <property type="entry name" value="PDDEXK_AddAB-type"/>
</dbReference>
<dbReference type="Pfam" id="PF21445">
    <property type="entry name" value="ADDB_N"/>
    <property type="match status" value="1"/>
</dbReference>
<accession>A0A285CSX5</accession>
<evidence type="ECO:0000256" key="7">
    <source>
        <dbReference type="ARBA" id="ARBA00022806"/>
    </source>
</evidence>
<evidence type="ECO:0000259" key="15">
    <source>
        <dbReference type="PROSITE" id="PS51217"/>
    </source>
</evidence>
<organism evidence="16 17">
    <name type="scientific">Bacillus oleivorans</name>
    <dbReference type="NCBI Taxonomy" id="1448271"/>
    <lineage>
        <taxon>Bacteria</taxon>
        <taxon>Bacillati</taxon>
        <taxon>Bacillota</taxon>
        <taxon>Bacilli</taxon>
        <taxon>Bacillales</taxon>
        <taxon>Bacillaceae</taxon>
        <taxon>Bacillus</taxon>
    </lineage>
</organism>